<name>A0ABY6D4G0_9BACT</name>
<evidence type="ECO:0000256" key="7">
    <source>
        <dbReference type="PROSITE-ProRule" id="PRU01360"/>
    </source>
</evidence>
<gene>
    <name evidence="10" type="ORF">N7E81_07980</name>
</gene>
<keyword evidence="5 7" id="KW-0472">Membrane</keyword>
<evidence type="ECO:0000313" key="11">
    <source>
        <dbReference type="Proteomes" id="UP001062165"/>
    </source>
</evidence>
<keyword evidence="3 7" id="KW-1134">Transmembrane beta strand</keyword>
<dbReference type="InterPro" id="IPR037066">
    <property type="entry name" value="Plug_dom_sf"/>
</dbReference>
<dbReference type="InterPro" id="IPR012910">
    <property type="entry name" value="Plug_dom"/>
</dbReference>
<comment type="similarity">
    <text evidence="7">Belongs to the TonB-dependent receptor family.</text>
</comment>
<dbReference type="NCBIfam" id="TIGR04056">
    <property type="entry name" value="OMP_RagA_SusC"/>
    <property type="match status" value="1"/>
</dbReference>
<organism evidence="10 11">
    <name type="scientific">Reichenbachiella carrageenanivorans</name>
    <dbReference type="NCBI Taxonomy" id="2979869"/>
    <lineage>
        <taxon>Bacteria</taxon>
        <taxon>Pseudomonadati</taxon>
        <taxon>Bacteroidota</taxon>
        <taxon>Cytophagia</taxon>
        <taxon>Cytophagales</taxon>
        <taxon>Reichenbachiellaceae</taxon>
        <taxon>Reichenbachiella</taxon>
    </lineage>
</organism>
<dbReference type="SUPFAM" id="SSF49464">
    <property type="entry name" value="Carboxypeptidase regulatory domain-like"/>
    <property type="match status" value="1"/>
</dbReference>
<dbReference type="RefSeq" id="WP_263052765.1">
    <property type="nucleotide sequence ID" value="NZ_CP106735.1"/>
</dbReference>
<keyword evidence="8" id="KW-0732">Signal</keyword>
<dbReference type="EMBL" id="CP106735">
    <property type="protein sequence ID" value="UXX81036.1"/>
    <property type="molecule type" value="Genomic_DNA"/>
</dbReference>
<dbReference type="Proteomes" id="UP001062165">
    <property type="component" value="Chromosome"/>
</dbReference>
<evidence type="ECO:0000256" key="2">
    <source>
        <dbReference type="ARBA" id="ARBA00022448"/>
    </source>
</evidence>
<dbReference type="Gene3D" id="2.170.130.10">
    <property type="entry name" value="TonB-dependent receptor, plug domain"/>
    <property type="match status" value="1"/>
</dbReference>
<evidence type="ECO:0000313" key="10">
    <source>
        <dbReference type="EMBL" id="UXX81036.1"/>
    </source>
</evidence>
<evidence type="ECO:0000256" key="5">
    <source>
        <dbReference type="ARBA" id="ARBA00023136"/>
    </source>
</evidence>
<keyword evidence="10" id="KW-0675">Receptor</keyword>
<evidence type="ECO:0000259" key="9">
    <source>
        <dbReference type="Pfam" id="PF07715"/>
    </source>
</evidence>
<keyword evidence="2 7" id="KW-0813">Transport</keyword>
<feature type="domain" description="TonB-dependent receptor plug" evidence="9">
    <location>
        <begin position="120"/>
        <end position="241"/>
    </location>
</feature>
<keyword evidence="4 7" id="KW-0812">Transmembrane</keyword>
<dbReference type="InterPro" id="IPR036942">
    <property type="entry name" value="Beta-barrel_TonB_sf"/>
</dbReference>
<dbReference type="InterPro" id="IPR039426">
    <property type="entry name" value="TonB-dep_rcpt-like"/>
</dbReference>
<sequence length="1012" mass="109124">MKQTITYVFALVFLGCLSISDAWGQERTVRGKVTDDAGEGLPGATVIISGQTNGAVTDLNGEYSLSVPGEGGELIFSFIGYEDQNQSIGNRSIIDVQMVESASQLSEVVVVGYGSQEKGKVTGSISTVDAKNIENLPAPSFDQAIQGQIAGVNIQSSSGAPGAAMSIKIRGQNSVNLSSQPLYIVDGMIISGNDDVGLAGGRNQGGINIMSTLNSNDIESVTVLKDIASAAIYGARAGNGVIVITTKKGGDIEPKLNFNAYYGVQNLRNKLDLATGDEYRAHQLAAGSTYPSLTNNVNTDWQDELFVGGTDASVSSEDLSISGGTENTSYFVSINHYKNNGIILNTGMERLGIRANTETTYGILKWGNNMYVSNTNVDRMANSDATPLSLAVRMPSNITLYDDNNVGGFGGPDGDDSDQVKNPVGIQELNSASNNRLRVVGNTYLELELLEGLKLRNNFGFDVTSGYSRFFSPTWNSGTSPSDLSLIEYRSDDRSWLYDGTLSYDKSMGDHSFGIMAGFSAQEFSFKTLGASTIPSVASTPVSGANSEVSQVDGNEYTNTIASYFGRVNYSFRDKYIFQAVIRRDGISKFNDGYKWGTFPSLSAAWRVGDEGFMDAVPVISDMKLRASYGQAGNANVGAYAAQNTLNSQARYVLNGSQTVVGTTMSNERTAQSLSWETVTEWDLGLDFGLFDNKLILNVDYYNKETSDLLLRGAVPSTTGFGQFLSNVGSMTNKGFDFTALYQTKIGDLDLTFNGNLGIVNNEITTLADGNDILSNNWGGINQSNRVIQREGEEAGSFYGLIFDGLYQADEVDGNNVVIHRAGTPKFKDVSGPDGNPDGVIDNNDNVILGSPIPDFTYGFGMNAQYKGFDFALSFYGMSGNEIFSTTKFNQIGFYRTYNVGSQAMNAWTPTNTNTDVPRADLSDAEATDISSRWVEDGSFLRLKNVQLGYTFNPEAFGGTFSRLRVYVSGNNLLVFSKYDDWGYDPEVGAGGLDEITYPQATSFVAGINVQF</sequence>
<comment type="subcellular location">
    <subcellularLocation>
        <location evidence="1 7">Cell outer membrane</location>
        <topology evidence="1 7">Multi-pass membrane protein</topology>
    </subcellularLocation>
</comment>
<dbReference type="Pfam" id="PF13715">
    <property type="entry name" value="CarbopepD_reg_2"/>
    <property type="match status" value="1"/>
</dbReference>
<dbReference type="NCBIfam" id="TIGR04057">
    <property type="entry name" value="SusC_RagA_signa"/>
    <property type="match status" value="1"/>
</dbReference>
<dbReference type="InterPro" id="IPR008969">
    <property type="entry name" value="CarboxyPept-like_regulatory"/>
</dbReference>
<keyword evidence="11" id="KW-1185">Reference proteome</keyword>
<feature type="chain" id="PRO_5046093765" evidence="8">
    <location>
        <begin position="25"/>
        <end position="1012"/>
    </location>
</feature>
<dbReference type="SUPFAM" id="SSF56935">
    <property type="entry name" value="Porins"/>
    <property type="match status" value="1"/>
</dbReference>
<dbReference type="InterPro" id="IPR023996">
    <property type="entry name" value="TonB-dep_OMP_SusC/RagA"/>
</dbReference>
<dbReference type="Gene3D" id="2.60.40.1120">
    <property type="entry name" value="Carboxypeptidase-like, regulatory domain"/>
    <property type="match status" value="1"/>
</dbReference>
<dbReference type="Pfam" id="PF07715">
    <property type="entry name" value="Plug"/>
    <property type="match status" value="1"/>
</dbReference>
<keyword evidence="6 7" id="KW-0998">Cell outer membrane</keyword>
<proteinExistence type="inferred from homology"/>
<evidence type="ECO:0000256" key="3">
    <source>
        <dbReference type="ARBA" id="ARBA00022452"/>
    </source>
</evidence>
<accession>A0ABY6D4G0</accession>
<evidence type="ECO:0000256" key="6">
    <source>
        <dbReference type="ARBA" id="ARBA00023237"/>
    </source>
</evidence>
<protein>
    <submittedName>
        <fullName evidence="10">TonB-dependent receptor</fullName>
    </submittedName>
</protein>
<dbReference type="PROSITE" id="PS51257">
    <property type="entry name" value="PROKAR_LIPOPROTEIN"/>
    <property type="match status" value="1"/>
</dbReference>
<evidence type="ECO:0000256" key="8">
    <source>
        <dbReference type="SAM" id="SignalP"/>
    </source>
</evidence>
<evidence type="ECO:0000256" key="4">
    <source>
        <dbReference type="ARBA" id="ARBA00022692"/>
    </source>
</evidence>
<dbReference type="PROSITE" id="PS52016">
    <property type="entry name" value="TONB_DEPENDENT_REC_3"/>
    <property type="match status" value="1"/>
</dbReference>
<feature type="signal peptide" evidence="8">
    <location>
        <begin position="1"/>
        <end position="24"/>
    </location>
</feature>
<dbReference type="InterPro" id="IPR023997">
    <property type="entry name" value="TonB-dep_OMP_SusC/RagA_CS"/>
</dbReference>
<dbReference type="Gene3D" id="2.40.170.20">
    <property type="entry name" value="TonB-dependent receptor, beta-barrel domain"/>
    <property type="match status" value="1"/>
</dbReference>
<reference evidence="10" key="1">
    <citation type="submission" date="2022-10" db="EMBL/GenBank/DDBJ databases">
        <title>Comparative genomics and taxonomic characterization of three novel marine species of genus Reichenbachiella exhibiting antioxidant and polysaccharide degradation activities.</title>
        <authorList>
            <person name="Muhammad N."/>
            <person name="Lee Y.-J."/>
            <person name="Ko J."/>
            <person name="Kim S.-G."/>
        </authorList>
    </citation>
    <scope>NUCLEOTIDE SEQUENCE</scope>
    <source>
        <strain evidence="10">Wsw4-B4</strain>
    </source>
</reference>
<evidence type="ECO:0000256" key="1">
    <source>
        <dbReference type="ARBA" id="ARBA00004571"/>
    </source>
</evidence>